<evidence type="ECO:0000256" key="2">
    <source>
        <dbReference type="ARBA" id="ARBA00022741"/>
    </source>
</evidence>
<organism evidence="5 6">
    <name type="scientific">Malus domestica</name>
    <name type="common">Apple</name>
    <name type="synonym">Pyrus malus</name>
    <dbReference type="NCBI Taxonomy" id="3750"/>
    <lineage>
        <taxon>Eukaryota</taxon>
        <taxon>Viridiplantae</taxon>
        <taxon>Streptophyta</taxon>
        <taxon>Embryophyta</taxon>
        <taxon>Tracheophyta</taxon>
        <taxon>Spermatophyta</taxon>
        <taxon>Magnoliopsida</taxon>
        <taxon>eudicotyledons</taxon>
        <taxon>Gunneridae</taxon>
        <taxon>Pentapetalae</taxon>
        <taxon>rosids</taxon>
        <taxon>fabids</taxon>
        <taxon>Rosales</taxon>
        <taxon>Rosaceae</taxon>
        <taxon>Amygdaloideae</taxon>
        <taxon>Maleae</taxon>
        <taxon>Malus</taxon>
    </lineage>
</organism>
<dbReference type="InterPro" id="IPR041118">
    <property type="entry name" value="Rx_N"/>
</dbReference>
<dbReference type="Gene3D" id="1.20.5.4130">
    <property type="match status" value="1"/>
</dbReference>
<sequence>MADGIISMLPDLLPSTVYGYIDKEVKLVLDAKKDVEEYTGNLRAIQAVLENAEQRQVKEASVRIWLDQLKDISFQMVDVLDEWNTDMLRQQVEKQELEGENALVSLTLTECKVGIDKPSRKLNVHSSD</sequence>
<keyword evidence="1" id="KW-0677">Repeat</keyword>
<keyword evidence="3" id="KW-0611">Plant defense</keyword>
<gene>
    <name evidence="5" type="ORF">DVH24_020345</name>
</gene>
<evidence type="ECO:0000259" key="4">
    <source>
        <dbReference type="Pfam" id="PF18052"/>
    </source>
</evidence>
<dbReference type="EMBL" id="RDQH01000334">
    <property type="protein sequence ID" value="RXH91322.1"/>
    <property type="molecule type" value="Genomic_DNA"/>
</dbReference>
<name>A0A498JC16_MALDO</name>
<dbReference type="GO" id="GO:0000166">
    <property type="term" value="F:nucleotide binding"/>
    <property type="evidence" value="ECO:0007669"/>
    <property type="project" value="UniProtKB-KW"/>
</dbReference>
<dbReference type="AlphaFoldDB" id="A0A498JC16"/>
<feature type="domain" description="Disease resistance N-terminal" evidence="4">
    <location>
        <begin position="21"/>
        <end position="95"/>
    </location>
</feature>
<accession>A0A498JC16</accession>
<dbReference type="GO" id="GO:0006952">
    <property type="term" value="P:defense response"/>
    <property type="evidence" value="ECO:0007669"/>
    <property type="project" value="UniProtKB-KW"/>
</dbReference>
<evidence type="ECO:0000256" key="3">
    <source>
        <dbReference type="ARBA" id="ARBA00022821"/>
    </source>
</evidence>
<reference evidence="5 6" key="1">
    <citation type="submission" date="2018-10" db="EMBL/GenBank/DDBJ databases">
        <title>A high-quality apple genome assembly.</title>
        <authorList>
            <person name="Hu J."/>
        </authorList>
    </citation>
    <scope>NUCLEOTIDE SEQUENCE [LARGE SCALE GENOMIC DNA]</scope>
    <source>
        <strain evidence="6">cv. HFTH1</strain>
        <tissue evidence="5">Young leaf</tissue>
    </source>
</reference>
<dbReference type="Proteomes" id="UP000290289">
    <property type="component" value="Chromosome 8"/>
</dbReference>
<dbReference type="Pfam" id="PF18052">
    <property type="entry name" value="Rx_N"/>
    <property type="match status" value="1"/>
</dbReference>
<evidence type="ECO:0000313" key="6">
    <source>
        <dbReference type="Proteomes" id="UP000290289"/>
    </source>
</evidence>
<keyword evidence="6" id="KW-1185">Reference proteome</keyword>
<comment type="caution">
    <text evidence="5">The sequence shown here is derived from an EMBL/GenBank/DDBJ whole genome shotgun (WGS) entry which is preliminary data.</text>
</comment>
<keyword evidence="2" id="KW-0547">Nucleotide-binding</keyword>
<evidence type="ECO:0000313" key="5">
    <source>
        <dbReference type="EMBL" id="RXH91322.1"/>
    </source>
</evidence>
<proteinExistence type="predicted"/>
<protein>
    <recommendedName>
        <fullName evidence="4">Disease resistance N-terminal domain-containing protein</fullName>
    </recommendedName>
</protein>
<evidence type="ECO:0000256" key="1">
    <source>
        <dbReference type="ARBA" id="ARBA00022737"/>
    </source>
</evidence>